<dbReference type="Gene3D" id="2.60.40.10">
    <property type="entry name" value="Immunoglobulins"/>
    <property type="match status" value="1"/>
</dbReference>
<protein>
    <submittedName>
        <fullName evidence="1">Gliding motility-associated C-terminal domain-containing protein</fullName>
    </submittedName>
</protein>
<reference evidence="1 2" key="1">
    <citation type="submission" date="2020-11" db="EMBL/GenBank/DDBJ databases">
        <title>Pedobacter endophytica, an endophytic bacteria isolated form Carex pumila.</title>
        <authorList>
            <person name="Peng Y."/>
            <person name="Jiang L."/>
            <person name="Lee J."/>
        </authorList>
    </citation>
    <scope>NUCLEOTIDE SEQUENCE [LARGE SCALE GENOMIC DNA]</scope>
    <source>
        <strain evidence="1 2">JBR3-12</strain>
    </source>
</reference>
<dbReference type="InterPro" id="IPR013783">
    <property type="entry name" value="Ig-like_fold"/>
</dbReference>
<dbReference type="Pfam" id="PF13585">
    <property type="entry name" value="CHU_C"/>
    <property type="match status" value="1"/>
</dbReference>
<dbReference type="KEGG" id="pex:IZT61_21565"/>
<name>A0A7S9KZA5_9SPHI</name>
<evidence type="ECO:0000313" key="1">
    <source>
        <dbReference type="EMBL" id="QPH39595.1"/>
    </source>
</evidence>
<organism evidence="1 2">
    <name type="scientific">Pedobacter endophyticus</name>
    <dbReference type="NCBI Taxonomy" id="2789740"/>
    <lineage>
        <taxon>Bacteria</taxon>
        <taxon>Pseudomonadati</taxon>
        <taxon>Bacteroidota</taxon>
        <taxon>Sphingobacteriia</taxon>
        <taxon>Sphingobacteriales</taxon>
        <taxon>Sphingobacteriaceae</taxon>
        <taxon>Pedobacter</taxon>
    </lineage>
</organism>
<dbReference type="AlphaFoldDB" id="A0A7S9KZA5"/>
<dbReference type="Proteomes" id="UP000594759">
    <property type="component" value="Chromosome"/>
</dbReference>
<evidence type="ECO:0000313" key="2">
    <source>
        <dbReference type="Proteomes" id="UP000594759"/>
    </source>
</evidence>
<sequence>MMLLCTSNVLFGQCSGTLGDPIIKKDFGSGTSTFGPALTNGETNYGFIAGSPDDGQYAIVKSTAGLNSGWIQNIVNHTPNDPNGYMMLVNANDVPGIFYQSAVNGLCPNTTYEFSAWIINVLRNPGIKPKVKFSIENNGVNIVPPLVTPDIIEGNASNWIKYSLTFTTPANLGNITLKMTNENPGGRGNDLALDDITFSACGPSLTPSIGGSNATFTSICEGTDATFEFKTEVSPGVYQDARYQWQINTGSGFSDLDRETSTTLNVRFQNAARGVYQYRLLAADGANISAANCRIAGSPLTVQVTPRPIANIETLAPICAGNAIQLRASGGTTYKWTGPNGFTSTAQNPIIPNATTAMTGNYTVNVSANSCDAAATINVRVLPAVLPAVNVQSATICEGNAIQLVASGGTAYLWQPALGLSDPQAPNPIASPTETTTYRVRISNSACTETVEVNIKVNKKAFADAGEDLKIISGHSVSLNGKVSGEDFTYYWTPADYLDDPTKLNPVASPPTDITYTLHAISNLGCTNGVDEVFVKVYPKIVIPNTFSPNGDAVNDTWNIPAASAFASPLVRISNRNGQLVYESKGPFKPWDGKFKGKDLPPAPYYYTIYFNQDFKMFSGWVMLMR</sequence>
<keyword evidence="2" id="KW-1185">Reference proteome</keyword>
<dbReference type="Gene3D" id="2.60.120.260">
    <property type="entry name" value="Galactose-binding domain-like"/>
    <property type="match status" value="1"/>
</dbReference>
<proteinExistence type="predicted"/>
<dbReference type="NCBIfam" id="TIGR04131">
    <property type="entry name" value="Bac_Flav_CTERM"/>
    <property type="match status" value="1"/>
</dbReference>
<dbReference type="EMBL" id="CP064939">
    <property type="protein sequence ID" value="QPH39595.1"/>
    <property type="molecule type" value="Genomic_DNA"/>
</dbReference>
<accession>A0A7S9KZA5</accession>
<dbReference type="SUPFAM" id="SSF49299">
    <property type="entry name" value="PKD domain"/>
    <property type="match status" value="2"/>
</dbReference>
<dbReference type="InterPro" id="IPR035986">
    <property type="entry name" value="PKD_dom_sf"/>
</dbReference>
<gene>
    <name evidence="1" type="ORF">IZT61_21565</name>
</gene>
<dbReference type="InterPro" id="IPR026341">
    <property type="entry name" value="T9SS_type_B"/>
</dbReference>